<keyword evidence="5" id="KW-1015">Disulfide bond</keyword>
<dbReference type="EnsemblMetazoa" id="Aqu2.1.03173_001">
    <property type="protein sequence ID" value="Aqu2.1.03173_001"/>
    <property type="gene ID" value="Aqu2.1.03173"/>
</dbReference>
<comment type="subcellular location">
    <subcellularLocation>
        <location evidence="1">Membrane</location>
    </subcellularLocation>
</comment>
<evidence type="ECO:0000256" key="2">
    <source>
        <dbReference type="ARBA" id="ARBA00022729"/>
    </source>
</evidence>
<dbReference type="GO" id="GO:0007156">
    <property type="term" value="P:homophilic cell adhesion via plasma membrane adhesion molecules"/>
    <property type="evidence" value="ECO:0007669"/>
    <property type="project" value="TreeGrafter"/>
</dbReference>
<evidence type="ECO:0000259" key="7">
    <source>
        <dbReference type="PROSITE" id="PS50835"/>
    </source>
</evidence>
<sequence>SPDGSVEIDPSIIIATNGSTVTFTCSARGGPNNTFVWIRSNVTGLIANETELMSLLAMTPVDVDGFLDAAGPLIIENSTELTLEYINATRDGGKYSCVVINEASLGTVETTLYVAPLITLHPEDRLVMQDAFPSPTYQWERMNWTSGYFEEITGESSSDLRFNNVDFDEFGMYRCVASFEGIDDTA</sequence>
<keyword evidence="2" id="KW-0732">Signal</keyword>
<dbReference type="InterPro" id="IPR036179">
    <property type="entry name" value="Ig-like_dom_sf"/>
</dbReference>
<feature type="domain" description="Ig-like" evidence="7">
    <location>
        <begin position="2"/>
        <end position="113"/>
    </location>
</feature>
<dbReference type="FunCoup" id="A0A1X7SM05">
    <property type="interactions" value="59"/>
</dbReference>
<dbReference type="PROSITE" id="PS50835">
    <property type="entry name" value="IG_LIKE"/>
    <property type="match status" value="2"/>
</dbReference>
<accession>A0A1X7SM05</accession>
<evidence type="ECO:0000256" key="1">
    <source>
        <dbReference type="ARBA" id="ARBA00004370"/>
    </source>
</evidence>
<evidence type="ECO:0000256" key="5">
    <source>
        <dbReference type="ARBA" id="ARBA00023157"/>
    </source>
</evidence>
<dbReference type="CDD" id="cd00096">
    <property type="entry name" value="Ig"/>
    <property type="match status" value="1"/>
</dbReference>
<dbReference type="AlphaFoldDB" id="A0A1X7SM05"/>
<dbReference type="InterPro" id="IPR003599">
    <property type="entry name" value="Ig_sub"/>
</dbReference>
<dbReference type="InParanoid" id="A0A1X7SM05"/>
<keyword evidence="6" id="KW-0325">Glycoprotein</keyword>
<dbReference type="InterPro" id="IPR051427">
    <property type="entry name" value="Nectin/Nectin-like"/>
</dbReference>
<feature type="domain" description="Ig-like" evidence="7">
    <location>
        <begin position="133"/>
        <end position="186"/>
    </location>
</feature>
<protein>
    <recommendedName>
        <fullName evidence="7">Ig-like domain-containing protein</fullName>
    </recommendedName>
</protein>
<evidence type="ECO:0000256" key="4">
    <source>
        <dbReference type="ARBA" id="ARBA00023136"/>
    </source>
</evidence>
<dbReference type="Gene3D" id="2.60.40.10">
    <property type="entry name" value="Immunoglobulins"/>
    <property type="match status" value="2"/>
</dbReference>
<organism evidence="8">
    <name type="scientific">Amphimedon queenslandica</name>
    <name type="common">Sponge</name>
    <dbReference type="NCBI Taxonomy" id="400682"/>
    <lineage>
        <taxon>Eukaryota</taxon>
        <taxon>Metazoa</taxon>
        <taxon>Porifera</taxon>
        <taxon>Demospongiae</taxon>
        <taxon>Heteroscleromorpha</taxon>
        <taxon>Haplosclerida</taxon>
        <taxon>Niphatidae</taxon>
        <taxon>Amphimedon</taxon>
    </lineage>
</organism>
<dbReference type="PANTHER" id="PTHR23277:SF108">
    <property type="entry name" value="FASCICLIN-3"/>
    <property type="match status" value="1"/>
</dbReference>
<dbReference type="InterPro" id="IPR013783">
    <property type="entry name" value="Ig-like_fold"/>
</dbReference>
<name>A0A1X7SM05_AMPQE</name>
<keyword evidence="3" id="KW-0677">Repeat</keyword>
<evidence type="ECO:0000256" key="3">
    <source>
        <dbReference type="ARBA" id="ARBA00022737"/>
    </source>
</evidence>
<dbReference type="eggNOG" id="KOG4475">
    <property type="taxonomic scope" value="Eukaryota"/>
</dbReference>
<evidence type="ECO:0000256" key="6">
    <source>
        <dbReference type="ARBA" id="ARBA00023180"/>
    </source>
</evidence>
<keyword evidence="4" id="KW-0472">Membrane</keyword>
<dbReference type="SUPFAM" id="SSF48726">
    <property type="entry name" value="Immunoglobulin"/>
    <property type="match status" value="1"/>
</dbReference>
<dbReference type="PANTHER" id="PTHR23277">
    <property type="entry name" value="NECTIN-RELATED"/>
    <property type="match status" value="1"/>
</dbReference>
<dbReference type="GO" id="GO:0007157">
    <property type="term" value="P:heterophilic cell-cell adhesion via plasma membrane cell adhesion molecules"/>
    <property type="evidence" value="ECO:0007669"/>
    <property type="project" value="TreeGrafter"/>
</dbReference>
<dbReference type="GO" id="GO:0016020">
    <property type="term" value="C:membrane"/>
    <property type="evidence" value="ECO:0007669"/>
    <property type="project" value="UniProtKB-SubCell"/>
</dbReference>
<dbReference type="GO" id="GO:0005912">
    <property type="term" value="C:adherens junction"/>
    <property type="evidence" value="ECO:0007669"/>
    <property type="project" value="TreeGrafter"/>
</dbReference>
<evidence type="ECO:0000313" key="8">
    <source>
        <dbReference type="EnsemblMetazoa" id="Aqu2.1.03173_001"/>
    </source>
</evidence>
<dbReference type="Pfam" id="PF13927">
    <property type="entry name" value="Ig_3"/>
    <property type="match status" value="1"/>
</dbReference>
<reference evidence="8" key="1">
    <citation type="submission" date="2017-05" db="UniProtKB">
        <authorList>
            <consortium name="EnsemblMetazoa"/>
        </authorList>
    </citation>
    <scope>IDENTIFICATION</scope>
</reference>
<dbReference type="SMART" id="SM00409">
    <property type="entry name" value="IG"/>
    <property type="match status" value="1"/>
</dbReference>
<proteinExistence type="predicted"/>
<dbReference type="InterPro" id="IPR007110">
    <property type="entry name" value="Ig-like_dom"/>
</dbReference>